<dbReference type="InterPro" id="IPR012337">
    <property type="entry name" value="RNaseH-like_sf"/>
</dbReference>
<keyword evidence="10" id="KW-0460">Magnesium</keyword>
<gene>
    <name evidence="12" type="ORF">J0A66_19200</name>
</gene>
<keyword evidence="8" id="KW-0255">Endonuclease</keyword>
<dbReference type="Gene3D" id="3.40.970.10">
    <property type="entry name" value="Ribonuclease H1, N-terminal domain"/>
    <property type="match status" value="1"/>
</dbReference>
<evidence type="ECO:0000256" key="5">
    <source>
        <dbReference type="ARBA" id="ARBA00012180"/>
    </source>
</evidence>
<feature type="domain" description="RNase H type-1" evidence="11">
    <location>
        <begin position="75"/>
        <end position="224"/>
    </location>
</feature>
<evidence type="ECO:0000256" key="10">
    <source>
        <dbReference type="ARBA" id="ARBA00022842"/>
    </source>
</evidence>
<evidence type="ECO:0000259" key="11">
    <source>
        <dbReference type="PROSITE" id="PS50879"/>
    </source>
</evidence>
<proteinExistence type="inferred from homology"/>
<dbReference type="InterPro" id="IPR011320">
    <property type="entry name" value="RNase_H1_N"/>
</dbReference>
<dbReference type="GO" id="GO:0003676">
    <property type="term" value="F:nucleic acid binding"/>
    <property type="evidence" value="ECO:0007669"/>
    <property type="project" value="InterPro"/>
</dbReference>
<dbReference type="InterPro" id="IPR036397">
    <property type="entry name" value="RNaseH_sf"/>
</dbReference>
<comment type="cofactor">
    <cofactor evidence="2">
        <name>Mg(2+)</name>
        <dbReference type="ChEBI" id="CHEBI:18420"/>
    </cofactor>
</comment>
<evidence type="ECO:0000256" key="4">
    <source>
        <dbReference type="ARBA" id="ARBA00011245"/>
    </source>
</evidence>
<dbReference type="Proteomes" id="UP000664654">
    <property type="component" value="Unassembled WGS sequence"/>
</dbReference>
<dbReference type="SUPFAM" id="SSF53098">
    <property type="entry name" value="Ribonuclease H-like"/>
    <property type="match status" value="1"/>
</dbReference>
<accession>A0A939DRE9</accession>
<dbReference type="RefSeq" id="WP_206575476.1">
    <property type="nucleotide sequence ID" value="NZ_JAFKCV010000017.1"/>
</dbReference>
<dbReference type="PANTHER" id="PTHR10642">
    <property type="entry name" value="RIBONUCLEASE H1"/>
    <property type="match status" value="1"/>
</dbReference>
<dbReference type="AlphaFoldDB" id="A0A939DRE9"/>
<comment type="caution">
    <text evidence="12">The sequence shown here is derived from an EMBL/GenBank/DDBJ whole genome shotgun (WGS) entry which is preliminary data.</text>
</comment>
<keyword evidence="9" id="KW-0378">Hydrolase</keyword>
<dbReference type="PIRSF" id="PIRSF036852">
    <property type="entry name" value="Ribonuclease_H1_euk"/>
    <property type="match status" value="1"/>
</dbReference>
<dbReference type="GO" id="GO:0043137">
    <property type="term" value="P:DNA replication, removal of RNA primer"/>
    <property type="evidence" value="ECO:0007669"/>
    <property type="project" value="TreeGrafter"/>
</dbReference>
<evidence type="ECO:0000256" key="3">
    <source>
        <dbReference type="ARBA" id="ARBA00005300"/>
    </source>
</evidence>
<dbReference type="InterPro" id="IPR037056">
    <property type="entry name" value="RNase_H1_N_sf"/>
</dbReference>
<evidence type="ECO:0000256" key="2">
    <source>
        <dbReference type="ARBA" id="ARBA00001946"/>
    </source>
</evidence>
<evidence type="ECO:0000256" key="8">
    <source>
        <dbReference type="ARBA" id="ARBA00022759"/>
    </source>
</evidence>
<organism evidence="12 13">
    <name type="scientific">Bowmanella dokdonensis</name>
    <dbReference type="NCBI Taxonomy" id="751969"/>
    <lineage>
        <taxon>Bacteria</taxon>
        <taxon>Pseudomonadati</taxon>
        <taxon>Pseudomonadota</taxon>
        <taxon>Gammaproteobacteria</taxon>
        <taxon>Alteromonadales</taxon>
        <taxon>Alteromonadaceae</taxon>
        <taxon>Bowmanella</taxon>
    </lineage>
</organism>
<sequence length="248" mass="27162">MPSYYAVRKGHKTGVFETWSECQQATSGFPKAEYKKFKTREEAEAFAGGLAPALVKPKLASKPKGQGDLTVISPYRFPVQIYTDGACDPNPGSSGSGLVVYEGGQLTMLRYGLHEPQGTNNSAELIALREALKIAPRYIEKGSPVEILSDSDYSLKAVFVWAEKWSRNDWQTSKQEPVKNADLIRECVALAAPLIGRIQVTHVAAHNGTEGNELADRLAMQASIHKVVGWSDYGTYTSVEDILQLVRG</sequence>
<dbReference type="PANTHER" id="PTHR10642:SF26">
    <property type="entry name" value="RIBONUCLEASE H1"/>
    <property type="match status" value="1"/>
</dbReference>
<dbReference type="Pfam" id="PF00075">
    <property type="entry name" value="RNase_H"/>
    <property type="match status" value="1"/>
</dbReference>
<dbReference type="InterPro" id="IPR002156">
    <property type="entry name" value="RNaseH_domain"/>
</dbReference>
<evidence type="ECO:0000256" key="7">
    <source>
        <dbReference type="ARBA" id="ARBA00022723"/>
    </source>
</evidence>
<evidence type="ECO:0000256" key="1">
    <source>
        <dbReference type="ARBA" id="ARBA00000077"/>
    </source>
</evidence>
<dbReference type="EMBL" id="JAFKCV010000017">
    <property type="protein sequence ID" value="MBN7827364.1"/>
    <property type="molecule type" value="Genomic_DNA"/>
</dbReference>
<keyword evidence="13" id="KW-1185">Reference proteome</keyword>
<comment type="subunit">
    <text evidence="4">Monomer.</text>
</comment>
<evidence type="ECO:0000313" key="13">
    <source>
        <dbReference type="Proteomes" id="UP000664654"/>
    </source>
</evidence>
<evidence type="ECO:0000256" key="9">
    <source>
        <dbReference type="ARBA" id="ARBA00022801"/>
    </source>
</evidence>
<comment type="similarity">
    <text evidence="3">Belongs to the RNase H family.</text>
</comment>
<dbReference type="InterPro" id="IPR022892">
    <property type="entry name" value="RNaseHI"/>
</dbReference>
<protein>
    <recommendedName>
        <fullName evidence="5">ribonuclease H</fullName>
        <ecNumber evidence="5">3.1.26.4</ecNumber>
    </recommendedName>
</protein>
<keyword evidence="7" id="KW-0479">Metal-binding</keyword>
<evidence type="ECO:0000313" key="12">
    <source>
        <dbReference type="EMBL" id="MBN7827364.1"/>
    </source>
</evidence>
<dbReference type="CDD" id="cd09278">
    <property type="entry name" value="RNase_HI_prokaryote_like"/>
    <property type="match status" value="1"/>
</dbReference>
<keyword evidence="6" id="KW-0540">Nuclease</keyword>
<dbReference type="Pfam" id="PF01693">
    <property type="entry name" value="Cauli_VI"/>
    <property type="match status" value="1"/>
</dbReference>
<reference evidence="12" key="1">
    <citation type="submission" date="2021-03" db="EMBL/GenBank/DDBJ databases">
        <title>novel species isolated from a fishpond in China.</title>
        <authorList>
            <person name="Lu H."/>
            <person name="Cai Z."/>
        </authorList>
    </citation>
    <scope>NUCLEOTIDE SEQUENCE</scope>
    <source>
        <strain evidence="12">JCM 30855</strain>
    </source>
</reference>
<dbReference type="SUPFAM" id="SSF55658">
    <property type="entry name" value="L9 N-domain-like"/>
    <property type="match status" value="1"/>
</dbReference>
<dbReference type="InterPro" id="IPR050092">
    <property type="entry name" value="RNase_H"/>
</dbReference>
<dbReference type="EC" id="3.1.26.4" evidence="5"/>
<evidence type="ECO:0000256" key="6">
    <source>
        <dbReference type="ARBA" id="ARBA00022722"/>
    </source>
</evidence>
<dbReference type="FunFam" id="3.40.970.10:FF:000001">
    <property type="entry name" value="Ribonuclease H1"/>
    <property type="match status" value="1"/>
</dbReference>
<dbReference type="GO" id="GO:0004523">
    <property type="term" value="F:RNA-DNA hybrid ribonuclease activity"/>
    <property type="evidence" value="ECO:0007669"/>
    <property type="project" value="UniProtKB-EC"/>
</dbReference>
<dbReference type="PROSITE" id="PS50879">
    <property type="entry name" value="RNASE_H_1"/>
    <property type="match status" value="1"/>
</dbReference>
<dbReference type="GO" id="GO:0000287">
    <property type="term" value="F:magnesium ion binding"/>
    <property type="evidence" value="ECO:0007669"/>
    <property type="project" value="InterPro"/>
</dbReference>
<comment type="catalytic activity">
    <reaction evidence="1">
        <text>Endonucleolytic cleavage to 5'-phosphomonoester.</text>
        <dbReference type="EC" id="3.1.26.4"/>
    </reaction>
</comment>
<name>A0A939DRE9_9ALTE</name>
<dbReference type="Gene3D" id="3.30.420.10">
    <property type="entry name" value="Ribonuclease H-like superfamily/Ribonuclease H"/>
    <property type="match status" value="1"/>
</dbReference>
<dbReference type="InterPro" id="IPR017067">
    <property type="entry name" value="RNase_H1_euk"/>
</dbReference>
<dbReference type="InterPro" id="IPR009027">
    <property type="entry name" value="Ribosomal_bL9/RNase_H1_N"/>
</dbReference>